<name>A0ABU9VL13_9BACI</name>
<dbReference type="Proteomes" id="UP001418796">
    <property type="component" value="Unassembled WGS sequence"/>
</dbReference>
<reference evidence="1 2" key="1">
    <citation type="submission" date="2024-03" db="EMBL/GenBank/DDBJ databases">
        <title>Bacilli Hybrid Assemblies.</title>
        <authorList>
            <person name="Kovac J."/>
        </authorList>
    </citation>
    <scope>NUCLEOTIDE SEQUENCE [LARGE SCALE GENOMIC DNA]</scope>
    <source>
        <strain evidence="1 2">FSL R7-0666</strain>
    </source>
</reference>
<sequence>MYKVIRTVKGVTETLKDSNSHLDKTFTDSVAAELLAKKLNANSLLNADHWRVQQVR</sequence>
<evidence type="ECO:0000313" key="1">
    <source>
        <dbReference type="EMBL" id="MEN0644603.1"/>
    </source>
</evidence>
<dbReference type="EMBL" id="JBCITK010000001">
    <property type="protein sequence ID" value="MEN0644603.1"/>
    <property type="molecule type" value="Genomic_DNA"/>
</dbReference>
<gene>
    <name evidence="1" type="ORF">MKY91_15735</name>
</gene>
<keyword evidence="2" id="KW-1185">Reference proteome</keyword>
<accession>A0ABU9VL13</accession>
<dbReference type="RefSeq" id="WP_343131261.1">
    <property type="nucleotide sequence ID" value="NZ_JBCITK010000001.1"/>
</dbReference>
<evidence type="ECO:0000313" key="2">
    <source>
        <dbReference type="Proteomes" id="UP001418796"/>
    </source>
</evidence>
<protein>
    <submittedName>
        <fullName evidence="1">Uncharacterized protein</fullName>
    </submittedName>
</protein>
<comment type="caution">
    <text evidence="1">The sequence shown here is derived from an EMBL/GenBank/DDBJ whole genome shotgun (WGS) entry which is preliminary data.</text>
</comment>
<proteinExistence type="predicted"/>
<organism evidence="1 2">
    <name type="scientific">Alkalicoccobacillus gibsonii</name>
    <dbReference type="NCBI Taxonomy" id="79881"/>
    <lineage>
        <taxon>Bacteria</taxon>
        <taxon>Bacillati</taxon>
        <taxon>Bacillota</taxon>
        <taxon>Bacilli</taxon>
        <taxon>Bacillales</taxon>
        <taxon>Bacillaceae</taxon>
        <taxon>Alkalicoccobacillus</taxon>
    </lineage>
</organism>